<proteinExistence type="predicted"/>
<accession>A0ACA9R3P3</accession>
<feature type="non-terminal residue" evidence="1">
    <location>
        <position position="52"/>
    </location>
</feature>
<evidence type="ECO:0000313" key="2">
    <source>
        <dbReference type="Proteomes" id="UP000789366"/>
    </source>
</evidence>
<sequence>APQCYVELMEQCWDKEPKNRPKAEELCEIISRWQVGLWARGMPGGQKACLFH</sequence>
<evidence type="ECO:0000313" key="1">
    <source>
        <dbReference type="EMBL" id="CAG8775587.1"/>
    </source>
</evidence>
<reference evidence="1" key="1">
    <citation type="submission" date="2021-06" db="EMBL/GenBank/DDBJ databases">
        <authorList>
            <person name="Kallberg Y."/>
            <person name="Tangrot J."/>
            <person name="Rosling A."/>
        </authorList>
    </citation>
    <scope>NUCLEOTIDE SEQUENCE</scope>
    <source>
        <strain evidence="1">28 12/20/2015</strain>
    </source>
</reference>
<name>A0ACA9R3P3_9GLOM</name>
<protein>
    <submittedName>
        <fullName evidence="1">5194_t:CDS:1</fullName>
    </submittedName>
</protein>
<comment type="caution">
    <text evidence="1">The sequence shown here is derived from an EMBL/GenBank/DDBJ whole genome shotgun (WGS) entry which is preliminary data.</text>
</comment>
<organism evidence="1 2">
    <name type="scientific">Cetraspora pellucida</name>
    <dbReference type="NCBI Taxonomy" id="1433469"/>
    <lineage>
        <taxon>Eukaryota</taxon>
        <taxon>Fungi</taxon>
        <taxon>Fungi incertae sedis</taxon>
        <taxon>Mucoromycota</taxon>
        <taxon>Glomeromycotina</taxon>
        <taxon>Glomeromycetes</taxon>
        <taxon>Diversisporales</taxon>
        <taxon>Gigasporaceae</taxon>
        <taxon>Cetraspora</taxon>
    </lineage>
</organism>
<feature type="non-terminal residue" evidence="1">
    <location>
        <position position="1"/>
    </location>
</feature>
<keyword evidence="2" id="KW-1185">Reference proteome</keyword>
<dbReference type="EMBL" id="CAJVPW010056877">
    <property type="protein sequence ID" value="CAG8775587.1"/>
    <property type="molecule type" value="Genomic_DNA"/>
</dbReference>
<gene>
    <name evidence="1" type="ORF">SPELUC_LOCUS16044</name>
</gene>
<dbReference type="Proteomes" id="UP000789366">
    <property type="component" value="Unassembled WGS sequence"/>
</dbReference>